<gene>
    <name evidence="1" type="ORF">EYF80_040837</name>
</gene>
<dbReference type="EMBL" id="SRLO01000675">
    <property type="protein sequence ID" value="TNN48947.1"/>
    <property type="molecule type" value="Genomic_DNA"/>
</dbReference>
<keyword evidence="2" id="KW-1185">Reference proteome</keyword>
<sequence>MDETTNPPGQPRLRTHGFTSSVTPSYLPVHGCILIPGVDRWLSSRCARIPGVPTIWRVGVLTQTSSRGERGAEPSVWAEGRVTPLLGSLELGKSQGDKLRPLKARMKRMTLMLEMRETSDWLLIGLCGKKHT</sequence>
<name>A0A4Z2G5U3_9TELE</name>
<dbReference type="AlphaFoldDB" id="A0A4Z2G5U3"/>
<reference evidence="1 2" key="1">
    <citation type="submission" date="2019-03" db="EMBL/GenBank/DDBJ databases">
        <title>First draft genome of Liparis tanakae, snailfish: a comprehensive survey of snailfish specific genes.</title>
        <authorList>
            <person name="Kim W."/>
            <person name="Song I."/>
            <person name="Jeong J.-H."/>
            <person name="Kim D."/>
            <person name="Kim S."/>
            <person name="Ryu S."/>
            <person name="Song J.Y."/>
            <person name="Lee S.K."/>
        </authorList>
    </citation>
    <scope>NUCLEOTIDE SEQUENCE [LARGE SCALE GENOMIC DNA]</scope>
    <source>
        <tissue evidence="1">Muscle</tissue>
    </source>
</reference>
<evidence type="ECO:0000313" key="2">
    <source>
        <dbReference type="Proteomes" id="UP000314294"/>
    </source>
</evidence>
<evidence type="ECO:0000313" key="1">
    <source>
        <dbReference type="EMBL" id="TNN48947.1"/>
    </source>
</evidence>
<proteinExistence type="predicted"/>
<organism evidence="1 2">
    <name type="scientific">Liparis tanakae</name>
    <name type="common">Tanaka's snailfish</name>
    <dbReference type="NCBI Taxonomy" id="230148"/>
    <lineage>
        <taxon>Eukaryota</taxon>
        <taxon>Metazoa</taxon>
        <taxon>Chordata</taxon>
        <taxon>Craniata</taxon>
        <taxon>Vertebrata</taxon>
        <taxon>Euteleostomi</taxon>
        <taxon>Actinopterygii</taxon>
        <taxon>Neopterygii</taxon>
        <taxon>Teleostei</taxon>
        <taxon>Neoteleostei</taxon>
        <taxon>Acanthomorphata</taxon>
        <taxon>Eupercaria</taxon>
        <taxon>Perciformes</taxon>
        <taxon>Cottioidei</taxon>
        <taxon>Cottales</taxon>
        <taxon>Liparidae</taxon>
        <taxon>Liparis</taxon>
    </lineage>
</organism>
<dbReference type="Proteomes" id="UP000314294">
    <property type="component" value="Unassembled WGS sequence"/>
</dbReference>
<comment type="caution">
    <text evidence="1">The sequence shown here is derived from an EMBL/GenBank/DDBJ whole genome shotgun (WGS) entry which is preliminary data.</text>
</comment>
<protein>
    <submittedName>
        <fullName evidence="1">Uncharacterized protein</fullName>
    </submittedName>
</protein>
<accession>A0A4Z2G5U3</accession>